<evidence type="ECO:0000256" key="2">
    <source>
        <dbReference type="ARBA" id="ARBA00022692"/>
    </source>
</evidence>
<accession>A0AAU9XKL7</accession>
<comment type="subcellular location">
    <subcellularLocation>
        <location evidence="1">Membrane</location>
        <topology evidence="1">Multi-pass membrane protein</topology>
    </subcellularLocation>
</comment>
<dbReference type="PANTHER" id="PTHR12011">
    <property type="entry name" value="ADHESION G-PROTEIN COUPLED RECEPTOR"/>
    <property type="match status" value="1"/>
</dbReference>
<feature type="transmembrane region" description="Helical" evidence="5">
    <location>
        <begin position="6"/>
        <end position="22"/>
    </location>
</feature>
<dbReference type="InterPro" id="IPR017983">
    <property type="entry name" value="GPCR_2_secretin-like_CS"/>
</dbReference>
<keyword evidence="3 5" id="KW-1133">Transmembrane helix</keyword>
<feature type="transmembrane region" description="Helical" evidence="5">
    <location>
        <begin position="143"/>
        <end position="165"/>
    </location>
</feature>
<feature type="transmembrane region" description="Helical" evidence="5">
    <location>
        <begin position="73"/>
        <end position="94"/>
    </location>
</feature>
<keyword evidence="2 5" id="KW-0812">Transmembrane</keyword>
<keyword evidence="8" id="KW-1185">Reference proteome</keyword>
<keyword evidence="4 5" id="KW-0472">Membrane</keyword>
<evidence type="ECO:0000256" key="1">
    <source>
        <dbReference type="ARBA" id="ARBA00004141"/>
    </source>
</evidence>
<evidence type="ECO:0000256" key="4">
    <source>
        <dbReference type="ARBA" id="ARBA00023136"/>
    </source>
</evidence>
<dbReference type="GO" id="GO:0005886">
    <property type="term" value="C:plasma membrane"/>
    <property type="evidence" value="ECO:0007669"/>
    <property type="project" value="TreeGrafter"/>
</dbReference>
<proteinExistence type="predicted"/>
<dbReference type="AlphaFoldDB" id="A0AAU9XKL7"/>
<organism evidence="7 8">
    <name type="scientific">Pocillopora meandrina</name>
    <dbReference type="NCBI Taxonomy" id="46732"/>
    <lineage>
        <taxon>Eukaryota</taxon>
        <taxon>Metazoa</taxon>
        <taxon>Cnidaria</taxon>
        <taxon>Anthozoa</taxon>
        <taxon>Hexacorallia</taxon>
        <taxon>Scleractinia</taxon>
        <taxon>Astrocoeniina</taxon>
        <taxon>Pocilloporidae</taxon>
        <taxon>Pocillopora</taxon>
    </lineage>
</organism>
<name>A0AAU9XKL7_9CNID</name>
<evidence type="ECO:0000313" key="7">
    <source>
        <dbReference type="EMBL" id="CAH3150566.1"/>
    </source>
</evidence>
<evidence type="ECO:0000256" key="5">
    <source>
        <dbReference type="SAM" id="Phobius"/>
    </source>
</evidence>
<dbReference type="InterPro" id="IPR017981">
    <property type="entry name" value="GPCR_2-like_7TM"/>
</dbReference>
<dbReference type="InterPro" id="IPR000832">
    <property type="entry name" value="GPCR_2_secretin-like"/>
</dbReference>
<dbReference type="GO" id="GO:0007166">
    <property type="term" value="P:cell surface receptor signaling pathway"/>
    <property type="evidence" value="ECO:0007669"/>
    <property type="project" value="InterPro"/>
</dbReference>
<protein>
    <recommendedName>
        <fullName evidence="6">G-protein coupled receptors family 2 profile 2 domain-containing protein</fullName>
    </recommendedName>
</protein>
<dbReference type="Gene3D" id="1.20.1070.10">
    <property type="entry name" value="Rhodopsin 7-helix transmembrane proteins"/>
    <property type="match status" value="1"/>
</dbReference>
<dbReference type="GO" id="GO:0004930">
    <property type="term" value="F:G protein-coupled receptor activity"/>
    <property type="evidence" value="ECO:0007669"/>
    <property type="project" value="InterPro"/>
</dbReference>
<feature type="transmembrane region" description="Helical" evidence="5">
    <location>
        <begin position="114"/>
        <end position="137"/>
    </location>
</feature>
<evidence type="ECO:0000259" key="6">
    <source>
        <dbReference type="PROSITE" id="PS50261"/>
    </source>
</evidence>
<sequence length="226" mass="25742">MAAFCWMLIEGVYLYLFVVKVYNISDKMKVSHGFSWGLPALVVSTSLSIAAGTGPGIKSYVSEKFCWMSSTNGMIWIFVVFVVLIELLNTLILVRVIKEMMIMQHAKDKNREQIRLGVGACVVMIPLLGITWLFGLLSPLHKVFAYIFTIFNSTQGFMIFLLHCVRNSEIRSRFKRRIIRVTPTAVEVTSIERASQVHETSMVILPRKINVQPRNHHESGTEIFEI</sequence>
<feature type="transmembrane region" description="Helical" evidence="5">
    <location>
        <begin position="34"/>
        <end position="53"/>
    </location>
</feature>
<feature type="domain" description="G-protein coupled receptors family 2 profile 2" evidence="6">
    <location>
        <begin position="1"/>
        <end position="167"/>
    </location>
</feature>
<comment type="caution">
    <text evidence="7">The sequence shown here is derived from an EMBL/GenBank/DDBJ whole genome shotgun (WGS) entry which is preliminary data.</text>
</comment>
<dbReference type="PANTHER" id="PTHR12011:SF347">
    <property type="entry name" value="FI21270P1-RELATED"/>
    <property type="match status" value="1"/>
</dbReference>
<dbReference type="PROSITE" id="PS50261">
    <property type="entry name" value="G_PROTEIN_RECEP_F2_4"/>
    <property type="match status" value="1"/>
</dbReference>
<evidence type="ECO:0000256" key="3">
    <source>
        <dbReference type="ARBA" id="ARBA00022989"/>
    </source>
</evidence>
<evidence type="ECO:0000313" key="8">
    <source>
        <dbReference type="Proteomes" id="UP001159428"/>
    </source>
</evidence>
<dbReference type="PROSITE" id="PS00650">
    <property type="entry name" value="G_PROTEIN_RECEP_F2_2"/>
    <property type="match status" value="1"/>
</dbReference>
<dbReference type="Proteomes" id="UP001159428">
    <property type="component" value="Unassembled WGS sequence"/>
</dbReference>
<dbReference type="SUPFAM" id="SSF81321">
    <property type="entry name" value="Family A G protein-coupled receptor-like"/>
    <property type="match status" value="1"/>
</dbReference>
<dbReference type="EMBL" id="CALNXJ010000048">
    <property type="protein sequence ID" value="CAH3150566.1"/>
    <property type="molecule type" value="Genomic_DNA"/>
</dbReference>
<dbReference type="Pfam" id="PF00002">
    <property type="entry name" value="7tm_2"/>
    <property type="match status" value="1"/>
</dbReference>
<gene>
    <name evidence="7" type="ORF">PMEA_00024825</name>
</gene>
<reference evidence="7 8" key="1">
    <citation type="submission" date="2022-05" db="EMBL/GenBank/DDBJ databases">
        <authorList>
            <consortium name="Genoscope - CEA"/>
            <person name="William W."/>
        </authorList>
    </citation>
    <scope>NUCLEOTIDE SEQUENCE [LARGE SCALE GENOMIC DNA]</scope>
</reference>